<keyword evidence="3 5" id="KW-0548">Nucleotidyltransferase</keyword>
<comment type="function">
    <text evidence="5">Activates KDO (a required 8-carbon sugar) for incorporation into bacterial lipopolysaccharide in Gram-negative bacteria.</text>
</comment>
<evidence type="ECO:0000256" key="5">
    <source>
        <dbReference type="HAMAP-Rule" id="MF_00057"/>
    </source>
</evidence>
<evidence type="ECO:0000256" key="4">
    <source>
        <dbReference type="ARBA" id="ARBA00022985"/>
    </source>
</evidence>
<dbReference type="PANTHER" id="PTHR42866">
    <property type="entry name" value="3-DEOXY-MANNO-OCTULOSONATE CYTIDYLYLTRANSFERASE"/>
    <property type="match status" value="1"/>
</dbReference>
<comment type="similarity">
    <text evidence="5">Belongs to the KdsB family.</text>
</comment>
<comment type="subcellular location">
    <subcellularLocation>
        <location evidence="5">Cytoplasm</location>
    </subcellularLocation>
    <subcellularLocation>
        <location evidence="1">Membrane</location>
    </subcellularLocation>
</comment>
<dbReference type="GO" id="GO:0005829">
    <property type="term" value="C:cytosol"/>
    <property type="evidence" value="ECO:0007669"/>
    <property type="project" value="TreeGrafter"/>
</dbReference>
<dbReference type="GO" id="GO:0008690">
    <property type="term" value="F:3-deoxy-manno-octulosonate cytidylyltransferase activity"/>
    <property type="evidence" value="ECO:0007669"/>
    <property type="project" value="UniProtKB-UniRule"/>
</dbReference>
<dbReference type="SUPFAM" id="SSF53448">
    <property type="entry name" value="Nucleotide-diphospho-sugar transferases"/>
    <property type="match status" value="1"/>
</dbReference>
<keyword evidence="8" id="KW-1185">Reference proteome</keyword>
<dbReference type="InterPro" id="IPR003329">
    <property type="entry name" value="Cytidylyl_trans"/>
</dbReference>
<sequence>MSEELGVRSEEENSGAGVRSPHPSPLRAGARASGSAPGGDAPCGYTPHFKVVIPARYASTRLPGKPLADIAGKPMVVRVAEQAQQSGASEVWIATDHAGVADAGRAHGIDVCMTSPHHASGTDRLAEVALQRGWGEDEIVVNVQGDEPLIDPGLIGMVARHLHDHPAAAISTACHALQDHAELFNPNVVKVVLDREGYALYFSRAPIPWARDAWGNAQTLASRISLPEDFPAFRHIGIYAYRAAFLKIYGLLSPAAVEQYEALEQLRALWHGYRISVALTAAVPAAGVDTMEDLERVRSLFGR</sequence>
<evidence type="ECO:0000256" key="2">
    <source>
        <dbReference type="ARBA" id="ARBA00022679"/>
    </source>
</evidence>
<comment type="pathway">
    <text evidence="5">Nucleotide-sugar biosynthesis; CMP-3-deoxy-D-manno-octulosonate biosynthesis; CMP-3-deoxy-D-manno-octulosonate from 3-deoxy-D-manno-octulosonate and CTP: step 1/1.</text>
</comment>
<dbReference type="FunFam" id="3.90.550.10:FF:000011">
    <property type="entry name" value="3-deoxy-manno-octulosonate cytidylyltransferase"/>
    <property type="match status" value="1"/>
</dbReference>
<evidence type="ECO:0000256" key="1">
    <source>
        <dbReference type="ARBA" id="ARBA00004370"/>
    </source>
</evidence>
<dbReference type="GO" id="GO:0033468">
    <property type="term" value="P:CMP-keto-3-deoxy-D-manno-octulosonic acid biosynthetic process"/>
    <property type="evidence" value="ECO:0007669"/>
    <property type="project" value="UniProtKB-UniRule"/>
</dbReference>
<accession>A0A6F8VAW6</accession>
<feature type="compositionally biased region" description="Low complexity" evidence="6">
    <location>
        <begin position="27"/>
        <end position="41"/>
    </location>
</feature>
<feature type="compositionally biased region" description="Basic and acidic residues" evidence="6">
    <location>
        <begin position="1"/>
        <end position="11"/>
    </location>
</feature>
<dbReference type="UniPathway" id="UPA00358">
    <property type="reaction ID" value="UER00476"/>
</dbReference>
<keyword evidence="4 5" id="KW-0448">Lipopolysaccharide biosynthesis</keyword>
<dbReference type="NCBIfam" id="NF003952">
    <property type="entry name" value="PRK05450.1-5"/>
    <property type="match status" value="1"/>
</dbReference>
<feature type="region of interest" description="Disordered" evidence="6">
    <location>
        <begin position="1"/>
        <end position="41"/>
    </location>
</feature>
<protein>
    <recommendedName>
        <fullName evidence="5">3-deoxy-manno-octulosonate cytidylyltransferase</fullName>
        <ecNumber evidence="5">2.7.7.38</ecNumber>
    </recommendedName>
    <alternativeName>
        <fullName evidence="5">CMP-2-keto-3-deoxyoctulosonic acid synthase</fullName>
        <shortName evidence="5">CKS</shortName>
        <shortName evidence="5">CMP-KDO synthase</shortName>
    </alternativeName>
</protein>
<dbReference type="EMBL" id="AP022853">
    <property type="protein sequence ID" value="BCB26291.1"/>
    <property type="molecule type" value="Genomic_DNA"/>
</dbReference>
<dbReference type="InterPro" id="IPR029044">
    <property type="entry name" value="Nucleotide-diphossugar_trans"/>
</dbReference>
<dbReference type="Proteomes" id="UP000502260">
    <property type="component" value="Chromosome"/>
</dbReference>
<dbReference type="Pfam" id="PF02348">
    <property type="entry name" value="CTP_transf_3"/>
    <property type="match status" value="1"/>
</dbReference>
<dbReference type="PANTHER" id="PTHR42866:SF2">
    <property type="entry name" value="3-DEOXY-MANNO-OCTULOSONATE CYTIDYLYLTRANSFERASE, MITOCHONDRIAL"/>
    <property type="match status" value="1"/>
</dbReference>
<name>A0A6F8VAW6_9PROT</name>
<comment type="catalytic activity">
    <reaction evidence="5">
        <text>3-deoxy-alpha-D-manno-oct-2-ulosonate + CTP = CMP-3-deoxy-beta-D-manno-octulosonate + diphosphate</text>
        <dbReference type="Rhea" id="RHEA:23448"/>
        <dbReference type="ChEBI" id="CHEBI:33019"/>
        <dbReference type="ChEBI" id="CHEBI:37563"/>
        <dbReference type="ChEBI" id="CHEBI:85986"/>
        <dbReference type="ChEBI" id="CHEBI:85987"/>
        <dbReference type="EC" id="2.7.7.38"/>
    </reaction>
</comment>
<keyword evidence="5" id="KW-0963">Cytoplasm</keyword>
<evidence type="ECO:0000256" key="3">
    <source>
        <dbReference type="ARBA" id="ARBA00022695"/>
    </source>
</evidence>
<dbReference type="GO" id="GO:0009103">
    <property type="term" value="P:lipopolysaccharide biosynthetic process"/>
    <property type="evidence" value="ECO:0007669"/>
    <property type="project" value="UniProtKB-UniRule"/>
</dbReference>
<keyword evidence="2 5" id="KW-0808">Transferase</keyword>
<dbReference type="KEGG" id="slac:SKTS_11770"/>
<dbReference type="AlphaFoldDB" id="A0A6F8VAW6"/>
<dbReference type="EC" id="2.7.7.38" evidence="5"/>
<dbReference type="GO" id="GO:0016020">
    <property type="term" value="C:membrane"/>
    <property type="evidence" value="ECO:0007669"/>
    <property type="project" value="UniProtKB-SubCell"/>
</dbReference>
<organism evidence="7 8">
    <name type="scientific">Sulfurimicrobium lacus</name>
    <dbReference type="NCBI Taxonomy" id="2715678"/>
    <lineage>
        <taxon>Bacteria</taxon>
        <taxon>Pseudomonadati</taxon>
        <taxon>Pseudomonadota</taxon>
        <taxon>Betaproteobacteria</taxon>
        <taxon>Nitrosomonadales</taxon>
        <taxon>Sulfuricellaceae</taxon>
        <taxon>Sulfurimicrobium</taxon>
    </lineage>
</organism>
<dbReference type="CDD" id="cd02517">
    <property type="entry name" value="CMP-KDO-Synthetase"/>
    <property type="match status" value="1"/>
</dbReference>
<dbReference type="Gene3D" id="3.90.550.10">
    <property type="entry name" value="Spore Coat Polysaccharide Biosynthesis Protein SpsA, Chain A"/>
    <property type="match status" value="1"/>
</dbReference>
<dbReference type="NCBIfam" id="NF009905">
    <property type="entry name" value="PRK13368.1"/>
    <property type="match status" value="1"/>
</dbReference>
<evidence type="ECO:0000313" key="7">
    <source>
        <dbReference type="EMBL" id="BCB26291.1"/>
    </source>
</evidence>
<dbReference type="HAMAP" id="MF_00057">
    <property type="entry name" value="KdsB"/>
    <property type="match status" value="1"/>
</dbReference>
<gene>
    <name evidence="5 7" type="primary">kdsB</name>
    <name evidence="7" type="ORF">SKTS_11770</name>
</gene>
<evidence type="ECO:0000256" key="6">
    <source>
        <dbReference type="SAM" id="MobiDB-lite"/>
    </source>
</evidence>
<proteinExistence type="inferred from homology"/>
<dbReference type="InterPro" id="IPR004528">
    <property type="entry name" value="KdsB"/>
</dbReference>
<reference evidence="8" key="1">
    <citation type="submission" date="2020-03" db="EMBL/GenBank/DDBJ databases">
        <title>Complete genome sequence of sulfur-oxidizing bacterium skT11.</title>
        <authorList>
            <person name="Kanda M."/>
            <person name="Kojima H."/>
            <person name="Fukui M."/>
        </authorList>
    </citation>
    <scope>NUCLEOTIDE SEQUENCE [LARGE SCALE GENOMIC DNA]</scope>
    <source>
        <strain evidence="8">skT11</strain>
    </source>
</reference>
<evidence type="ECO:0000313" key="8">
    <source>
        <dbReference type="Proteomes" id="UP000502260"/>
    </source>
</evidence>
<dbReference type="RefSeq" id="WP_173061740.1">
    <property type="nucleotide sequence ID" value="NZ_AP022853.1"/>
</dbReference>
<dbReference type="NCBIfam" id="TIGR00466">
    <property type="entry name" value="kdsB"/>
    <property type="match status" value="1"/>
</dbReference>